<keyword evidence="1" id="KW-0489">Methyltransferase</keyword>
<comment type="caution">
    <text evidence="1">The sequence shown here is derived from an EMBL/GenBank/DDBJ whole genome shotgun (WGS) entry which is preliminary data.</text>
</comment>
<dbReference type="GO" id="GO:0008168">
    <property type="term" value="F:methyltransferase activity"/>
    <property type="evidence" value="ECO:0007669"/>
    <property type="project" value="UniProtKB-KW"/>
</dbReference>
<evidence type="ECO:0000313" key="1">
    <source>
        <dbReference type="EMBL" id="MBB5490915.1"/>
    </source>
</evidence>
<dbReference type="SUPFAM" id="SSF53335">
    <property type="entry name" value="S-adenosyl-L-methionine-dependent methyltransferases"/>
    <property type="match status" value="1"/>
</dbReference>
<dbReference type="AlphaFoldDB" id="A0A840WG43"/>
<keyword evidence="1" id="KW-0808">Transferase</keyword>
<name>A0A840WG43_9ACTN</name>
<keyword evidence="2" id="KW-1185">Reference proteome</keyword>
<gene>
    <name evidence="1" type="ORF">HNR07_002052</name>
</gene>
<dbReference type="InterPro" id="IPR029063">
    <property type="entry name" value="SAM-dependent_MTases_sf"/>
</dbReference>
<dbReference type="Gene3D" id="3.40.50.150">
    <property type="entry name" value="Vaccinia Virus protein VP39"/>
    <property type="match status" value="1"/>
</dbReference>
<dbReference type="Pfam" id="PF04672">
    <property type="entry name" value="Methyltransf_19"/>
    <property type="match status" value="1"/>
</dbReference>
<dbReference type="InterPro" id="IPR006764">
    <property type="entry name" value="SAM_dep_MeTrfase_SAV2177_type"/>
</dbReference>
<sequence length="270" mass="29814">MTMNSPTEDGVFSPERPSPARMYDYFLHGTNNFPVDRAAADQVIEKLGSTLTRSVVWENRNFLVRVVRHLAAEHGIRQFIDVGAGLPSVDNTHQAAHSVDPKARVLYVDNDPIVAAHGERLLEGSEGRAKILTADLRDPDSIMDSPVTQKLIDFSQPVGLLFIAVFHFIRPEEDPHGLIERFRSRLAPGSFVALSHLSTGESPEQEQRLMTETYRNSPAPMVYRTPEEIGSLFDGFELLSPGLVAPGLWRPDAGAGESTKRFLSAVGRVS</sequence>
<dbReference type="Proteomes" id="UP000579647">
    <property type="component" value="Unassembled WGS sequence"/>
</dbReference>
<dbReference type="GO" id="GO:0032259">
    <property type="term" value="P:methylation"/>
    <property type="evidence" value="ECO:0007669"/>
    <property type="project" value="UniProtKB-KW"/>
</dbReference>
<proteinExistence type="predicted"/>
<dbReference type="CDD" id="cd02440">
    <property type="entry name" value="AdoMet_MTases"/>
    <property type="match status" value="1"/>
</dbReference>
<dbReference type="PIRSF" id="PIRSF017393">
    <property type="entry name" value="MTase_SAV2177"/>
    <property type="match status" value="1"/>
</dbReference>
<dbReference type="RefSeq" id="WP_246420225.1">
    <property type="nucleotide sequence ID" value="NZ_BAAAKM010000009.1"/>
</dbReference>
<accession>A0A840WG43</accession>
<organism evidence="1 2">
    <name type="scientific">Nocardiopsis metallicus</name>
    <dbReference type="NCBI Taxonomy" id="179819"/>
    <lineage>
        <taxon>Bacteria</taxon>
        <taxon>Bacillati</taxon>
        <taxon>Actinomycetota</taxon>
        <taxon>Actinomycetes</taxon>
        <taxon>Streptosporangiales</taxon>
        <taxon>Nocardiopsidaceae</taxon>
        <taxon>Nocardiopsis</taxon>
    </lineage>
</organism>
<protein>
    <submittedName>
        <fullName evidence="1">O-methyltransferase involved in polyketide biosynthesis</fullName>
    </submittedName>
</protein>
<reference evidence="1 2" key="1">
    <citation type="submission" date="2020-08" db="EMBL/GenBank/DDBJ databases">
        <title>Sequencing the genomes of 1000 actinobacteria strains.</title>
        <authorList>
            <person name="Klenk H.-P."/>
        </authorList>
    </citation>
    <scope>NUCLEOTIDE SEQUENCE [LARGE SCALE GENOMIC DNA]</scope>
    <source>
        <strain evidence="1 2">DSM 44598</strain>
    </source>
</reference>
<evidence type="ECO:0000313" key="2">
    <source>
        <dbReference type="Proteomes" id="UP000579647"/>
    </source>
</evidence>
<dbReference type="EMBL" id="JACHDO010000001">
    <property type="protein sequence ID" value="MBB5490915.1"/>
    <property type="molecule type" value="Genomic_DNA"/>
</dbReference>